<dbReference type="InterPro" id="IPR004330">
    <property type="entry name" value="FAR1_DNA_bnd_dom"/>
</dbReference>
<dbReference type="EMBL" id="OX451739">
    <property type="protein sequence ID" value="CAI8608381.1"/>
    <property type="molecule type" value="Genomic_DNA"/>
</dbReference>
<gene>
    <name evidence="6" type="ORF">VFH_IV081280</name>
</gene>
<feature type="domain" description="SWIM-type" evidence="5">
    <location>
        <begin position="501"/>
        <end position="537"/>
    </location>
</feature>
<evidence type="ECO:0000256" key="2">
    <source>
        <dbReference type="ARBA" id="ARBA00022771"/>
    </source>
</evidence>
<accession>A0AAV1ADP5</accession>
<dbReference type="Pfam" id="PF04434">
    <property type="entry name" value="SWIM"/>
    <property type="match status" value="1"/>
</dbReference>
<evidence type="ECO:0000313" key="6">
    <source>
        <dbReference type="EMBL" id="CAI8608381.1"/>
    </source>
</evidence>
<keyword evidence="2 4" id="KW-0863">Zinc-finger</keyword>
<evidence type="ECO:0000256" key="3">
    <source>
        <dbReference type="ARBA" id="ARBA00022833"/>
    </source>
</evidence>
<dbReference type="InterPro" id="IPR006564">
    <property type="entry name" value="Znf_PMZ"/>
</dbReference>
<evidence type="ECO:0000313" key="7">
    <source>
        <dbReference type="Proteomes" id="UP001157006"/>
    </source>
</evidence>
<evidence type="ECO:0000256" key="1">
    <source>
        <dbReference type="ARBA" id="ARBA00022723"/>
    </source>
</evidence>
<proteinExistence type="predicted"/>
<reference evidence="6 7" key="1">
    <citation type="submission" date="2023-01" db="EMBL/GenBank/DDBJ databases">
        <authorList>
            <person name="Kreplak J."/>
        </authorList>
    </citation>
    <scope>NUCLEOTIDE SEQUENCE [LARGE SCALE GENOMIC DNA]</scope>
</reference>
<keyword evidence="3" id="KW-0862">Zinc</keyword>
<organism evidence="6 7">
    <name type="scientific">Vicia faba</name>
    <name type="common">Broad bean</name>
    <name type="synonym">Faba vulgaris</name>
    <dbReference type="NCBI Taxonomy" id="3906"/>
    <lineage>
        <taxon>Eukaryota</taxon>
        <taxon>Viridiplantae</taxon>
        <taxon>Streptophyta</taxon>
        <taxon>Embryophyta</taxon>
        <taxon>Tracheophyta</taxon>
        <taxon>Spermatophyta</taxon>
        <taxon>Magnoliopsida</taxon>
        <taxon>eudicotyledons</taxon>
        <taxon>Gunneridae</taxon>
        <taxon>Pentapetalae</taxon>
        <taxon>rosids</taxon>
        <taxon>fabids</taxon>
        <taxon>Fabales</taxon>
        <taxon>Fabaceae</taxon>
        <taxon>Papilionoideae</taxon>
        <taxon>50 kb inversion clade</taxon>
        <taxon>NPAAA clade</taxon>
        <taxon>Hologalegina</taxon>
        <taxon>IRL clade</taxon>
        <taxon>Fabeae</taxon>
        <taxon>Vicia</taxon>
    </lineage>
</organism>
<sequence length="653" mass="75976">MLSYTLTASLTQSFVHVLVLPGEVSFGRRHLHQKLALSFFPCYRGKMEITECLQNEIEEPKDIFLGQIVSSKDQAYDLYQEHAFKMGFSVRKGRELYHDNEKKKTRLKEFYCSKQGFKNNEPDGEVAYKRPDSRTNCLAMVRFNVTKEGVWKVTKLILDHNHEFVPLGQRYLLRSMRNLSNLREDRVKSLVNDAIKVTSIGSYLGEEVGGFKKHGVMLKDMRSYVCIEKLKCSDAKDAQSVLNHLQIKQAQDSLFYYSVQLDQESRLTNVFWRDGKSKVDYSCFGDVVVFDTTCLKFLLLGYSRRFWRVWKTNNQKQYLHLMIQPRLKRLESKCMEGCDSEEEFQRTWDEMMNVYKLQDHQWLSNMYEIRHKWSIAYSKCVFSAGIKSCQRIESTNSVLGEIVGKTTTLAQFLVAFEKMLKKWRHLEVEEEFKNNQSTPPLVINISETLRHASTVYTHKTFNLFLNEYLEGTGGSTSIEIGHSDSVSYHEVMLNHMPDKKYAVTFDSSNMKISCSCHKFDSMGILCSHALRIYNIKGILRIPYQYFLQRWSKNARSVIYEHINRGMGEDSTSNSVINVDDAGIRYRNAILKSFYSLVLESQDNKEAQKLMWKLLDIGVERVQKCVGKVNLNSNEEAMEKNFNEIEEICCTPMV</sequence>
<dbReference type="PANTHER" id="PTHR47718:SF17">
    <property type="entry name" value="PROTEIN FAR1-RELATED SEQUENCE 5-LIKE"/>
    <property type="match status" value="1"/>
</dbReference>
<dbReference type="PANTHER" id="PTHR47718">
    <property type="entry name" value="OS01G0519700 PROTEIN"/>
    <property type="match status" value="1"/>
</dbReference>
<evidence type="ECO:0000256" key="4">
    <source>
        <dbReference type="PROSITE-ProRule" id="PRU00325"/>
    </source>
</evidence>
<dbReference type="Proteomes" id="UP001157006">
    <property type="component" value="Chromosome 4"/>
</dbReference>
<dbReference type="PROSITE" id="PS50966">
    <property type="entry name" value="ZF_SWIM"/>
    <property type="match status" value="1"/>
</dbReference>
<keyword evidence="7" id="KW-1185">Reference proteome</keyword>
<dbReference type="Pfam" id="PF03101">
    <property type="entry name" value="FAR1"/>
    <property type="match status" value="1"/>
</dbReference>
<protein>
    <recommendedName>
        <fullName evidence="5">SWIM-type domain-containing protein</fullName>
    </recommendedName>
</protein>
<dbReference type="SMART" id="SM00575">
    <property type="entry name" value="ZnF_PMZ"/>
    <property type="match status" value="1"/>
</dbReference>
<dbReference type="GO" id="GO:0008270">
    <property type="term" value="F:zinc ion binding"/>
    <property type="evidence" value="ECO:0007669"/>
    <property type="project" value="UniProtKB-KW"/>
</dbReference>
<name>A0AAV1ADP5_VICFA</name>
<dbReference type="AlphaFoldDB" id="A0AAV1ADP5"/>
<dbReference type="InterPro" id="IPR007527">
    <property type="entry name" value="Znf_SWIM"/>
</dbReference>
<evidence type="ECO:0000259" key="5">
    <source>
        <dbReference type="PROSITE" id="PS50966"/>
    </source>
</evidence>
<keyword evidence="1" id="KW-0479">Metal-binding</keyword>